<accession>A0AAV5A7Y4</accession>
<dbReference type="InterPro" id="IPR020846">
    <property type="entry name" value="MFS_dom"/>
</dbReference>
<dbReference type="AlphaFoldDB" id="A0AAV5A7Y4"/>
<evidence type="ECO:0000313" key="8">
    <source>
        <dbReference type="EMBL" id="GJJ10742.1"/>
    </source>
</evidence>
<feature type="transmembrane region" description="Helical" evidence="6">
    <location>
        <begin position="250"/>
        <end position="273"/>
    </location>
</feature>
<evidence type="ECO:0000259" key="7">
    <source>
        <dbReference type="PROSITE" id="PS50850"/>
    </source>
</evidence>
<feature type="transmembrane region" description="Helical" evidence="6">
    <location>
        <begin position="341"/>
        <end position="363"/>
    </location>
</feature>
<feature type="transmembrane region" description="Helical" evidence="6">
    <location>
        <begin position="187"/>
        <end position="206"/>
    </location>
</feature>
<keyword evidence="9" id="KW-1185">Reference proteome</keyword>
<evidence type="ECO:0000256" key="6">
    <source>
        <dbReference type="SAM" id="Phobius"/>
    </source>
</evidence>
<feature type="transmembrane region" description="Helical" evidence="6">
    <location>
        <begin position="159"/>
        <end position="181"/>
    </location>
</feature>
<feature type="transmembrane region" description="Helical" evidence="6">
    <location>
        <begin position="218"/>
        <end position="235"/>
    </location>
</feature>
<feature type="transmembrane region" description="Helical" evidence="6">
    <location>
        <begin position="102"/>
        <end position="120"/>
    </location>
</feature>
<feature type="region of interest" description="Disordered" evidence="5">
    <location>
        <begin position="1"/>
        <end position="27"/>
    </location>
</feature>
<dbReference type="PRINTS" id="PR01036">
    <property type="entry name" value="TCRTETB"/>
</dbReference>
<gene>
    <name evidence="8" type="ORF">Clacol_004969</name>
</gene>
<evidence type="ECO:0000256" key="4">
    <source>
        <dbReference type="ARBA" id="ARBA00023136"/>
    </source>
</evidence>
<keyword evidence="4 6" id="KW-0472">Membrane</keyword>
<feature type="transmembrane region" description="Helical" evidence="6">
    <location>
        <begin position="285"/>
        <end position="305"/>
    </location>
</feature>
<evidence type="ECO:0000256" key="3">
    <source>
        <dbReference type="ARBA" id="ARBA00022989"/>
    </source>
</evidence>
<feature type="transmembrane region" description="Helical" evidence="6">
    <location>
        <begin position="70"/>
        <end position="90"/>
    </location>
</feature>
<dbReference type="PANTHER" id="PTHR23501:SF102">
    <property type="entry name" value="DRUG TRANSPORTER, PUTATIVE (AFU_ORTHOLOGUE AFUA_3G08530)-RELATED"/>
    <property type="match status" value="1"/>
</dbReference>
<dbReference type="Proteomes" id="UP001050691">
    <property type="component" value="Unassembled WGS sequence"/>
</dbReference>
<feature type="domain" description="Major facilitator superfamily (MFS) profile" evidence="7">
    <location>
        <begin position="37"/>
        <end position="473"/>
    </location>
</feature>
<sequence>MADQLSVSPVTSQTNHALPSEATTNPTSSKSFAFWMTFLSLCLSLSLFALELTSVSTALPTIVEALHVSEFVWVGASYALASMACIPIAGNTAQVFGRKPTLVAAVLIFAVGSALCGGAHNSATLLVGRTIQGFGGGSIVALGDILLGDLVPLKERGTYFGLLGLTWSIACSIGPVVGGALASGGPYRGSILCMGASTAIAIALAWGGVQFSWGSVRVLLPLIVGVVGLAIFIIFEKKWAKEPIICINTLLYLQSVISAVVALAGTYFIPVYYQACKGASPILSGVETLGFAVIAPAAIVGGILVNVSQKYRPWLWVGWCLMIIGSALMTTVKATTPTGHVVGLTAIVGFGIGWIYAVVQFPIQAPLPVNINAQSMALLAFTRAFGSIWGVSIGNTVLQNILQHQLPEQFTSEFTGGIPIVYALIPTISSLPPPVRELVREAFADGLKLLWQILTGISALGLLCSLPMLELPMIGVVDENWAMKQGEEGKETGTPDSPPASKSEI</sequence>
<dbReference type="GO" id="GO:0022857">
    <property type="term" value="F:transmembrane transporter activity"/>
    <property type="evidence" value="ECO:0007669"/>
    <property type="project" value="InterPro"/>
</dbReference>
<dbReference type="GO" id="GO:0005886">
    <property type="term" value="C:plasma membrane"/>
    <property type="evidence" value="ECO:0007669"/>
    <property type="project" value="TreeGrafter"/>
</dbReference>
<evidence type="ECO:0000256" key="2">
    <source>
        <dbReference type="ARBA" id="ARBA00022692"/>
    </source>
</evidence>
<protein>
    <recommendedName>
        <fullName evidence="7">Major facilitator superfamily (MFS) profile domain-containing protein</fullName>
    </recommendedName>
</protein>
<dbReference type="Gene3D" id="1.20.1250.20">
    <property type="entry name" value="MFS general substrate transporter like domains"/>
    <property type="match status" value="1"/>
</dbReference>
<dbReference type="EMBL" id="BPWL01000005">
    <property type="protein sequence ID" value="GJJ10742.1"/>
    <property type="molecule type" value="Genomic_DNA"/>
</dbReference>
<proteinExistence type="predicted"/>
<dbReference type="Pfam" id="PF07690">
    <property type="entry name" value="MFS_1"/>
    <property type="match status" value="1"/>
</dbReference>
<comment type="caution">
    <text evidence="8">The sequence shown here is derived from an EMBL/GenBank/DDBJ whole genome shotgun (WGS) entry which is preliminary data.</text>
</comment>
<comment type="subcellular location">
    <subcellularLocation>
        <location evidence="1">Membrane</location>
        <topology evidence="1">Multi-pass membrane protein</topology>
    </subcellularLocation>
</comment>
<keyword evidence="3 6" id="KW-1133">Transmembrane helix</keyword>
<feature type="region of interest" description="Disordered" evidence="5">
    <location>
        <begin position="486"/>
        <end position="505"/>
    </location>
</feature>
<feature type="transmembrane region" description="Helical" evidence="6">
    <location>
        <begin position="311"/>
        <end position="329"/>
    </location>
</feature>
<keyword evidence="2 6" id="KW-0812">Transmembrane</keyword>
<organism evidence="8 9">
    <name type="scientific">Clathrus columnatus</name>
    <dbReference type="NCBI Taxonomy" id="1419009"/>
    <lineage>
        <taxon>Eukaryota</taxon>
        <taxon>Fungi</taxon>
        <taxon>Dikarya</taxon>
        <taxon>Basidiomycota</taxon>
        <taxon>Agaricomycotina</taxon>
        <taxon>Agaricomycetes</taxon>
        <taxon>Phallomycetidae</taxon>
        <taxon>Phallales</taxon>
        <taxon>Clathraceae</taxon>
        <taxon>Clathrus</taxon>
    </lineage>
</organism>
<dbReference type="PANTHER" id="PTHR23501">
    <property type="entry name" value="MAJOR FACILITATOR SUPERFAMILY"/>
    <property type="match status" value="1"/>
</dbReference>
<evidence type="ECO:0000256" key="1">
    <source>
        <dbReference type="ARBA" id="ARBA00004141"/>
    </source>
</evidence>
<reference evidence="8" key="1">
    <citation type="submission" date="2021-10" db="EMBL/GenBank/DDBJ databases">
        <title>De novo Genome Assembly of Clathrus columnatus (Basidiomycota, Fungi) Using Illumina and Nanopore Sequence Data.</title>
        <authorList>
            <person name="Ogiso-Tanaka E."/>
            <person name="Itagaki H."/>
            <person name="Hosoya T."/>
            <person name="Hosaka K."/>
        </authorList>
    </citation>
    <scope>NUCLEOTIDE SEQUENCE</scope>
    <source>
        <strain evidence="8">MO-923</strain>
    </source>
</reference>
<dbReference type="PROSITE" id="PS50850">
    <property type="entry name" value="MFS"/>
    <property type="match status" value="1"/>
</dbReference>
<evidence type="ECO:0000256" key="5">
    <source>
        <dbReference type="SAM" id="MobiDB-lite"/>
    </source>
</evidence>
<evidence type="ECO:0000313" key="9">
    <source>
        <dbReference type="Proteomes" id="UP001050691"/>
    </source>
</evidence>
<feature type="transmembrane region" description="Helical" evidence="6">
    <location>
        <begin position="32"/>
        <end position="50"/>
    </location>
</feature>
<name>A0AAV5A7Y4_9AGAM</name>
<feature type="transmembrane region" description="Helical" evidence="6">
    <location>
        <begin position="126"/>
        <end position="147"/>
    </location>
</feature>
<dbReference type="InterPro" id="IPR036259">
    <property type="entry name" value="MFS_trans_sf"/>
</dbReference>
<dbReference type="InterPro" id="IPR011701">
    <property type="entry name" value="MFS"/>
</dbReference>
<dbReference type="SUPFAM" id="SSF103473">
    <property type="entry name" value="MFS general substrate transporter"/>
    <property type="match status" value="1"/>
</dbReference>